<evidence type="ECO:0000256" key="1">
    <source>
        <dbReference type="SAM" id="MobiDB-lite"/>
    </source>
</evidence>
<feature type="region of interest" description="Disordered" evidence="1">
    <location>
        <begin position="3508"/>
        <end position="3542"/>
    </location>
</feature>
<dbReference type="NCBIfam" id="TIGR01965">
    <property type="entry name" value="VCBS_repeat"/>
    <property type="match status" value="9"/>
</dbReference>
<feature type="domain" description="RapA2 cadherin-like" evidence="3">
    <location>
        <begin position="3090"/>
        <end position="3183"/>
    </location>
</feature>
<feature type="compositionally biased region" description="Polar residues" evidence="1">
    <location>
        <begin position="3240"/>
        <end position="3259"/>
    </location>
</feature>
<name>A0A158IJS4_9BURK</name>
<evidence type="ECO:0000259" key="3">
    <source>
        <dbReference type="Pfam" id="PF17803"/>
    </source>
</evidence>
<feature type="domain" description="RapA2 cadherin-like" evidence="3">
    <location>
        <begin position="2823"/>
        <end position="2922"/>
    </location>
</feature>
<feature type="domain" description="RapA2 cadherin-like" evidence="3">
    <location>
        <begin position="3220"/>
        <end position="3308"/>
    </location>
</feature>
<accession>A0A158IJS4</accession>
<dbReference type="SUPFAM" id="SSF117074">
    <property type="entry name" value="Hypothetical protein PA1324"/>
    <property type="match status" value="1"/>
</dbReference>
<feature type="compositionally biased region" description="Polar residues" evidence="1">
    <location>
        <begin position="3513"/>
        <end position="3526"/>
    </location>
</feature>
<feature type="domain" description="DUF4347" evidence="2">
    <location>
        <begin position="89"/>
        <end position="252"/>
    </location>
</feature>
<evidence type="ECO:0008006" key="6">
    <source>
        <dbReference type="Google" id="ProtNLM"/>
    </source>
</evidence>
<feature type="domain" description="RapA2 cadherin-like" evidence="3">
    <location>
        <begin position="2691"/>
        <end position="2787"/>
    </location>
</feature>
<dbReference type="InterPro" id="IPR013783">
    <property type="entry name" value="Ig-like_fold"/>
</dbReference>
<feature type="region of interest" description="Disordered" evidence="1">
    <location>
        <begin position="3235"/>
        <end position="3263"/>
    </location>
</feature>
<feature type="region of interest" description="Disordered" evidence="1">
    <location>
        <begin position="44"/>
        <end position="86"/>
    </location>
</feature>
<evidence type="ECO:0000313" key="5">
    <source>
        <dbReference type="Proteomes" id="UP000054770"/>
    </source>
</evidence>
<sequence>MQSKARPSEGPGCLRPHRHALALEPRILFDGAAAVAVDQHHADPAHAAGTAEHAATADARVAPSTRSVAPAASAPSAPSASPPAPAHNLVVLDSRVENRNELLAQLPATTRVLVIDPNQDAVSAINAALATMGKADSIQIFSHGASGQFTLGNQTYTSGNLMQMAGALGAWRSGLTKDADIELYGCDVGAGVAGKTLVQELASITGATVGASSNNTGSAAYGGDWTLEVTSGPLDKPIALSADALTHFDGLLANASPTTSLSAATDNVLLGNSFTFDVSLTNASTQVGYAPYIDLLVPATGKDGNDGVSFVSASYLGQSVTAFVVTFDANGHATHPLAKDASGNPVVVNAATFGLRAGDQLVVLELPFASVSQGQPAISVQVTARLSDLADTAFSNGSPDLTIQARGGLQFGNDELDNPTTDPTLVEATLHDLVVHPTVVTLTQSVNMTEGETVSGPNFVHTETVTATPAPGQTLSDVVVTQAVPASVQVTAITPGAGGTVTSLTLQDGSVVTNPALIAAAIGSDNVFIRSYSVGYATLAAPQSTVVSFYVPETGATGLPVIDPVSGSPVTITFGTASGSGEWVPLDPRDLTPPATEIPFSGTGDGTGTTFVAKAVTLEKQVVEQTDTGHTGLSPGDTLAYTLNIAISDFFAAGQTVLGQGQFVITDRLSDGQTLTGTPSLTITLGGVAHTIAVLTTHTVNADGTTTLTFDIGTSLRNASGQQIGGLNGDLAFDNVLQGATSAAITYNALIDQRYATTYAQSEINEGDSLGNNATVTTSLLVDSLNLTGGTVSDQSSTTSTIPTDAVDIQLLTVNGAAPPASGELNPGDVVTFSMRYDLVTGDYEQMKLTAYLPLPLLNAAGVPWTQGTGVGQWSFGPGNTNPGALVSVADGTGNSLVFNFGSFATSALGGSTIQVQFTLRVGDQPYADQRSLDVLAQSSQVTTIAHQPLISSDVAVIVSVAEPTLAIRQGVVASSEGTITGTTGTWNPPGSGGVPFAGAITDINAVNGDVSGIDAGDTLRLATAIENTGGGGAFDVSTSVTLPAGLQFAGGSLAASGLSVFRGDGTQLLAGVDYSVSGNVITFLDAGNVATLLPGRSGTAADTSGANLVVIAYDTTVGASIPAASTLQTTATLTRYASVNNGTDFTPTDLTDTAREQVASPTVSVQYAGGSLDNADSSAAHTTGSDLVIGESMQYDIVVTLPEGSTQNLRLDDLIPAGLRLDTSFNGGLGYQVITTTAGSAALGANFNGSVSVASLAALSGTLGGDGAGARWTFTASNATADNVTGNNSFVIRVQLVASDVIGNQAGVTLANPGRIVFSDPDADTPNGAAPVDRTVAQSGAAPTITIREPTLVITQATATDPGLGVDQGDTVEYDITISNGSAASDFNAFDISFLDALPAELTNVALLGVTYQGGATNNGGADFELAGSQLRTASGANIDVAKGGSITIRVAGTVVPAAASEVSFNNTATAQWTSLDGTVGGTANPVGERTGVDGTLGSGVVNDYRATSTLTVPVAQAVIVSRVGGLSDTPAASPTNAPDESVTVGEVVRYRVVALLSEGATNDYSLQVTLQNGLGFINDGTTRIVFISNDGVTTDITNLITGGVLNVAGNQTSAQAVPITPDLSGAAPTGVLNPADITVTTDANGNSIITFHLGNLVNQDNDPDREGVSLEFNARVLNQASNVSGARLTATVVDRSGTTNLSTAQTVREDIVEPTFTGMAKQVYSFNPTSGTAGLGTADVDISFTQSGTSPAYDVVLTDNFPTASNYAFDHLVINGTSFSAAQLAGIGVTVDVTNGLRVTFDKLDAGSQVSVFYSANAPDSAPIATTNATLTWTSLPDSFTTWGGSAVGVAGSANGERTGSGVAPDTYVRTAGAGLGVISGTLWDDTASATASATPDGPGLAVQPVTLTWAGVDGNLATTADNLVYTTTTDANGQYHFGVLPLGTYQIQAPTGTLSYPEPVGTLAIRIDSDAATPLGTVGITLANGGTASANAGYVEQNDAPVNHLPATAPSGLEDTTFGVAGVTISDVDAGNGTLQVTLSVLHGTLSLSGLPSGVTQSGANTAALTLTGNLTGLNAALANLRYLGQANYNGADTLTINTNDRGNFGDHDGNGIPGQLSDALIAVDTLPITVIAVNDAPVAVNDTASATEAGGTLNSQVGVDPTGNVLSNDTDVDIATNGDALRVVSVTNQNGATLSLPNIGATSIAGLFGTLTLGAAGGYQYTVDNNNPAVEALRLSGQTLSEHFTYLVFDTFNARSTGTLTVTIHGANDTPVGVNDTGSATEAGGVLNGTAGSDATGNVLTNDTDVDSVANGETKQVTGITNQLEGVVNSPLVPVTAGTTSGTGTSIAGTFGTLKIGADGTYRYVVDNNNAAVQQLVPADAPLVDIFSYRVTDAGGLSDLAELRIQVRGANDNPVASDDQATAIAGAAALGVNPLNPSGNVITVASRPGTLTQPGGNGIDTDVDHTDQPNTLLKVNGVRTGLESAGGGLAAVAAGTTSVSGTALAGSFGTLHIGADGTYTYDVDSNNAAVRALAPGATLTETFTYQIVDTSGLTDRAQLVITVVGVNDPPLAQNDIALAVEAGGVSNATPGVDPAGNVLANDSDPDRDTISVTAVRTGAEAGTGTAGTLGQSLQGQFGTLTLNPNGSYAYVVNNASAAVQALRLPTDQLVERFTYTIADSHGATDPAELDIVISGRNDAPVAQDDQATAVEAGGTNNGTPGIDPTGNVLANDTDVDAGDTKTLDGVRNGGALIGGGFATVAGPTSIAGLFGTLTVAPDGTYTYTVDNSLPVVQRLIPGRSLVEVFTYRMHDAAGASDTAQLTVRIQGAWDAPVATNDFAIAVANNGTRGSFNPTGNVLTNDSDVDADDRLDGTGAKVGAIDSDAPLVTVIGGSTNANGRLLFGQFGDLVIGADGSYFYRVDAANPTLIALGPLQTVNDVFTYQISDEGGLTATATLTIIVRGRNDAPVGHTDAATAIEAGGVNNTAPGLDPSGNVLANDTDAEGDALHVDAIRTGGLAAGAGGTAGAVGSVLQGAYGALTLNADGTWHYTVDNDLPAVQALRTSGQTLQDVFTYTVGDVFDARGAAELRITIEGQNDTPGATNDAATAIEAGGANNRTPGQDGLGNVLTNDTDVDSVANGETKEVVEVSNETGQSALAGAQLAGRYGELTVNADGTYDYVVDNANATVQALRTRDDTLTEIFVYRMRDAAGAQATASLTILIRGADDAPVARDDSNVASDQSPAPQASGNVLSNDTDVDANDHLNVAGVRSGEEAGTGTAGTVGQPLAGRYGTLVLNANGTYTYQVDLSNPQVLAASGLGQVLHDPFTYTVRDDAGETDQAQLTIALDIASPYIPPSGGSYFGPDTSAQSVAPLNPALNPAVFVTPEVEQDALRSLVSSREADGSQIGWPLDPGSIDAPVGQGLGFVPGQFVGRIVEASQRQSAFDRAWIFGRPGRTSLSADGLLSDPSIFAPLPENLTGGLRPLVEKTTAQSFLMQLREAASRMPPALQSSEDPSNASFRTRTGYAETPGTGPECHDRMHDAHARRLLITPAAADDARGSPPARRRRSGLDVQCAGTGHRADHVL</sequence>
<feature type="domain" description="RapA2 cadherin-like" evidence="3">
    <location>
        <begin position="2561"/>
        <end position="2654"/>
    </location>
</feature>
<protein>
    <recommendedName>
        <fullName evidence="6">DUF4347 domain-containing protein</fullName>
    </recommendedName>
</protein>
<dbReference type="InterPro" id="IPR010221">
    <property type="entry name" value="VCBS_dom"/>
</dbReference>
<comment type="caution">
    <text evidence="4">The sequence shown here is derived from an EMBL/GenBank/DDBJ whole genome shotgun (WGS) entry which is preliminary data.</text>
</comment>
<dbReference type="Gene3D" id="2.60.40.10">
    <property type="entry name" value="Immunoglobulins"/>
    <property type="match status" value="5"/>
</dbReference>
<feature type="region of interest" description="Disordered" evidence="1">
    <location>
        <begin position="3555"/>
        <end position="3590"/>
    </location>
</feature>
<dbReference type="Pfam" id="PF17803">
    <property type="entry name" value="Cadherin_4"/>
    <property type="match status" value="8"/>
</dbReference>
<dbReference type="Proteomes" id="UP000054770">
    <property type="component" value="Unassembled WGS sequence"/>
</dbReference>
<dbReference type="EMBL" id="FCON02000024">
    <property type="protein sequence ID" value="SAL56509.1"/>
    <property type="molecule type" value="Genomic_DNA"/>
</dbReference>
<feature type="domain" description="RapA2 cadherin-like" evidence="3">
    <location>
        <begin position="2958"/>
        <end position="3053"/>
    </location>
</feature>
<evidence type="ECO:0000259" key="2">
    <source>
        <dbReference type="Pfam" id="PF14252"/>
    </source>
</evidence>
<proteinExistence type="predicted"/>
<keyword evidence="5" id="KW-1185">Reference proteome</keyword>
<dbReference type="InterPro" id="IPR040853">
    <property type="entry name" value="RapA2_cadherin-like"/>
</dbReference>
<dbReference type="Pfam" id="PF14252">
    <property type="entry name" value="DUF4347"/>
    <property type="match status" value="1"/>
</dbReference>
<feature type="compositionally biased region" description="Low complexity" evidence="1">
    <location>
        <begin position="45"/>
        <end position="79"/>
    </location>
</feature>
<evidence type="ECO:0000313" key="4">
    <source>
        <dbReference type="EMBL" id="SAL56509.1"/>
    </source>
</evidence>
<feature type="domain" description="RapA2 cadherin-like" evidence="3">
    <location>
        <begin position="2129"/>
        <end position="2225"/>
    </location>
</feature>
<dbReference type="InterPro" id="IPR025592">
    <property type="entry name" value="DUF4347"/>
</dbReference>
<dbReference type="Gene3D" id="2.60.40.740">
    <property type="match status" value="2"/>
</dbReference>
<reference evidence="4" key="1">
    <citation type="submission" date="2016-01" db="EMBL/GenBank/DDBJ databases">
        <authorList>
            <person name="Peeters C."/>
        </authorList>
    </citation>
    <scope>NUCLEOTIDE SEQUENCE [LARGE SCALE GENOMIC DNA]</scope>
    <source>
        <strain evidence="4">LMG 22940</strain>
    </source>
</reference>
<feature type="domain" description="RapA2 cadherin-like" evidence="3">
    <location>
        <begin position="2263"/>
        <end position="2368"/>
    </location>
</feature>
<gene>
    <name evidence="4" type="ORF">AWB68_02744</name>
</gene>
<organism evidence="4 5">
    <name type="scientific">Caballeronia choica</name>
    <dbReference type="NCBI Taxonomy" id="326476"/>
    <lineage>
        <taxon>Bacteria</taxon>
        <taxon>Pseudomonadati</taxon>
        <taxon>Pseudomonadota</taxon>
        <taxon>Betaproteobacteria</taxon>
        <taxon>Burkholderiales</taxon>
        <taxon>Burkholderiaceae</taxon>
        <taxon>Caballeronia</taxon>
    </lineage>
</organism>